<dbReference type="Pfam" id="PF08910">
    <property type="entry name" value="Aida_N"/>
    <property type="match status" value="1"/>
</dbReference>
<evidence type="ECO:0000313" key="7">
    <source>
        <dbReference type="Proteomes" id="UP000242188"/>
    </source>
</evidence>
<accession>A0A210R680</accession>
<dbReference type="Proteomes" id="UP000242188">
    <property type="component" value="Unassembled WGS sequence"/>
</dbReference>
<dbReference type="GO" id="GO:0035091">
    <property type="term" value="F:phosphatidylinositol binding"/>
    <property type="evidence" value="ECO:0007669"/>
    <property type="project" value="TreeGrafter"/>
</dbReference>
<dbReference type="InterPro" id="IPR035892">
    <property type="entry name" value="C2_domain_sf"/>
</dbReference>
<dbReference type="PROSITE" id="PS51911">
    <property type="entry name" value="C2_AIDA"/>
    <property type="match status" value="1"/>
</dbReference>
<dbReference type="InterPro" id="IPR025939">
    <property type="entry name" value="Aida_C"/>
</dbReference>
<evidence type="ECO:0000256" key="1">
    <source>
        <dbReference type="ARBA" id="ARBA00007205"/>
    </source>
</evidence>
<dbReference type="SUPFAM" id="SSF109779">
    <property type="entry name" value="Domain from hypothetical 2610208m17rik protein"/>
    <property type="match status" value="1"/>
</dbReference>
<gene>
    <name evidence="6" type="ORF">KP79_PYT09573</name>
</gene>
<dbReference type="Gene3D" id="2.60.40.150">
    <property type="entry name" value="C2 domain"/>
    <property type="match status" value="1"/>
</dbReference>
<dbReference type="PANTHER" id="PTHR28654">
    <property type="entry name" value="AXIN INTERACTOR, DORSALIZATION-ASSOCIATED PROTEIN"/>
    <property type="match status" value="1"/>
</dbReference>
<comment type="caution">
    <text evidence="6">The sequence shown here is derived from an EMBL/GenBank/DDBJ whole genome shotgun (WGS) entry which is preliminary data.</text>
</comment>
<keyword evidence="7" id="KW-1185">Reference proteome</keyword>
<dbReference type="FunFam" id="2.60.40.150:FF:000059">
    <property type="entry name" value="Axin interactor, dorsalization-associated protein"/>
    <property type="match status" value="1"/>
</dbReference>
<dbReference type="InterPro" id="IPR036818">
    <property type="entry name" value="AIDA_N_sf"/>
</dbReference>
<feature type="domain" description="C2 Aida-type" evidence="5">
    <location>
        <begin position="148"/>
        <end position="295"/>
    </location>
</feature>
<name>A0A210R680_MIZYE</name>
<evidence type="ECO:0000256" key="3">
    <source>
        <dbReference type="ARBA" id="ARBA00059715"/>
    </source>
</evidence>
<dbReference type="GO" id="GO:0046329">
    <property type="term" value="P:negative regulation of JNK cascade"/>
    <property type="evidence" value="ECO:0007669"/>
    <property type="project" value="UniProtKB-ARBA"/>
</dbReference>
<dbReference type="InterPro" id="IPR023421">
    <property type="entry name" value="AIDA_N"/>
</dbReference>
<dbReference type="PANTHER" id="PTHR28654:SF1">
    <property type="entry name" value="AXIN INTERACTOR, DORSALIZATION-ASSOCIATED PROTEIN"/>
    <property type="match status" value="1"/>
</dbReference>
<evidence type="ECO:0000259" key="5">
    <source>
        <dbReference type="PROSITE" id="PS51911"/>
    </source>
</evidence>
<evidence type="ECO:0000256" key="4">
    <source>
        <dbReference type="SAM" id="MobiDB-lite"/>
    </source>
</evidence>
<reference evidence="6 7" key="1">
    <citation type="journal article" date="2017" name="Nat. Ecol. Evol.">
        <title>Scallop genome provides insights into evolution of bilaterian karyotype and development.</title>
        <authorList>
            <person name="Wang S."/>
            <person name="Zhang J."/>
            <person name="Jiao W."/>
            <person name="Li J."/>
            <person name="Xun X."/>
            <person name="Sun Y."/>
            <person name="Guo X."/>
            <person name="Huan P."/>
            <person name="Dong B."/>
            <person name="Zhang L."/>
            <person name="Hu X."/>
            <person name="Sun X."/>
            <person name="Wang J."/>
            <person name="Zhao C."/>
            <person name="Wang Y."/>
            <person name="Wang D."/>
            <person name="Huang X."/>
            <person name="Wang R."/>
            <person name="Lv J."/>
            <person name="Li Y."/>
            <person name="Zhang Z."/>
            <person name="Liu B."/>
            <person name="Lu W."/>
            <person name="Hui Y."/>
            <person name="Liang J."/>
            <person name="Zhou Z."/>
            <person name="Hou R."/>
            <person name="Li X."/>
            <person name="Liu Y."/>
            <person name="Li H."/>
            <person name="Ning X."/>
            <person name="Lin Y."/>
            <person name="Zhao L."/>
            <person name="Xing Q."/>
            <person name="Dou J."/>
            <person name="Li Y."/>
            <person name="Mao J."/>
            <person name="Guo H."/>
            <person name="Dou H."/>
            <person name="Li T."/>
            <person name="Mu C."/>
            <person name="Jiang W."/>
            <person name="Fu Q."/>
            <person name="Fu X."/>
            <person name="Miao Y."/>
            <person name="Liu J."/>
            <person name="Yu Q."/>
            <person name="Li R."/>
            <person name="Liao H."/>
            <person name="Li X."/>
            <person name="Kong Y."/>
            <person name="Jiang Z."/>
            <person name="Chourrout D."/>
            <person name="Li R."/>
            <person name="Bao Z."/>
        </authorList>
    </citation>
    <scope>NUCLEOTIDE SEQUENCE [LARGE SCALE GENOMIC DNA]</scope>
    <source>
        <strain evidence="6 7">PY_sf001</strain>
    </source>
</reference>
<dbReference type="AlphaFoldDB" id="A0A210R680"/>
<sequence>MNGLEDQDKVITTWHLAFKRCTDFDLWGQPVEAIDGYQRLSKQLQEFSGTDSQLFTDEQKKVLGKISVCLNLRCKVLQNPGSPEGILLEDLKRIGSTLKTVLSKKCQDFPVDITVAQIRTQSLNNVQFPQSTDLDEDKQEGRANGNLLPKPLPVEGMPMLTLRIEKICLKDARQFIDPFITVSVKDSLGSNLMSPQETPVATRKESQQIIFNMDVYIQKWIDSLPTGFAIFFEFKHYKPKKATTSVKCWACMEKDEIKEGNVALELYKKPTDYKRKNIRLLTVKPLFLHIKLLFNV</sequence>
<organism evidence="6 7">
    <name type="scientific">Mizuhopecten yessoensis</name>
    <name type="common">Japanese scallop</name>
    <name type="synonym">Patinopecten yessoensis</name>
    <dbReference type="NCBI Taxonomy" id="6573"/>
    <lineage>
        <taxon>Eukaryota</taxon>
        <taxon>Metazoa</taxon>
        <taxon>Spiralia</taxon>
        <taxon>Lophotrochozoa</taxon>
        <taxon>Mollusca</taxon>
        <taxon>Bivalvia</taxon>
        <taxon>Autobranchia</taxon>
        <taxon>Pteriomorphia</taxon>
        <taxon>Pectinida</taxon>
        <taxon>Pectinoidea</taxon>
        <taxon>Pectinidae</taxon>
        <taxon>Mizuhopecten</taxon>
    </lineage>
</organism>
<evidence type="ECO:0000256" key="2">
    <source>
        <dbReference type="ARBA" id="ARBA00022473"/>
    </source>
</evidence>
<evidence type="ECO:0000313" key="6">
    <source>
        <dbReference type="EMBL" id="OWF56411.1"/>
    </source>
</evidence>
<dbReference type="Gene3D" id="1.20.120.360">
    <property type="entry name" value="Axin interactor, dorsalization-associated protein, N-terminal domain"/>
    <property type="match status" value="1"/>
</dbReference>
<comment type="function">
    <text evidence="3">Acts as a ventralizing factor during embryogenesis. Inhibits axin-mediated JNK activation by binding axin and disrupting axin homodimerization. This in turn antagonizes a Wnt/beta-catenin-independent dorsalization pathway activated by AXIN/JNK-signaling.</text>
</comment>
<proteinExistence type="inferred from homology"/>
<feature type="region of interest" description="Disordered" evidence="4">
    <location>
        <begin position="127"/>
        <end position="148"/>
    </location>
</feature>
<keyword evidence="2" id="KW-0217">Developmental protein</keyword>
<dbReference type="OrthoDB" id="428576at2759"/>
<dbReference type="FunFam" id="1.20.120.360:FF:000001">
    <property type="entry name" value="Axin interactor, dorsalization-associated protein"/>
    <property type="match status" value="1"/>
</dbReference>
<comment type="similarity">
    <text evidence="1">Belongs to the AIDA family.</text>
</comment>
<dbReference type="GO" id="GO:0016020">
    <property type="term" value="C:membrane"/>
    <property type="evidence" value="ECO:0007669"/>
    <property type="project" value="TreeGrafter"/>
</dbReference>
<protein>
    <submittedName>
        <fullName evidence="6">Axin interactor, dorsalization-associated protein</fullName>
    </submittedName>
</protein>
<dbReference type="Pfam" id="PF14186">
    <property type="entry name" value="Aida_C2"/>
    <property type="match status" value="1"/>
</dbReference>
<dbReference type="EMBL" id="NEDP02000201">
    <property type="protein sequence ID" value="OWF56411.1"/>
    <property type="molecule type" value="Genomic_DNA"/>
</dbReference>